<evidence type="ECO:0000313" key="1">
    <source>
        <dbReference type="EMBL" id="GGB74009.1"/>
    </source>
</evidence>
<proteinExistence type="predicted"/>
<reference evidence="2" key="1">
    <citation type="journal article" date="2019" name="Int. J. Syst. Evol. Microbiol.">
        <title>The Global Catalogue of Microorganisms (GCM) 10K type strain sequencing project: providing services to taxonomists for standard genome sequencing and annotation.</title>
        <authorList>
            <consortium name="The Broad Institute Genomics Platform"/>
            <consortium name="The Broad Institute Genome Sequencing Center for Infectious Disease"/>
            <person name="Wu L."/>
            <person name="Ma J."/>
        </authorList>
    </citation>
    <scope>NUCLEOTIDE SEQUENCE [LARGE SCALE GENOMIC DNA]</scope>
    <source>
        <strain evidence="2">CGMCC 1.15339</strain>
    </source>
</reference>
<keyword evidence="2" id="KW-1185">Reference proteome</keyword>
<evidence type="ECO:0000313" key="2">
    <source>
        <dbReference type="Proteomes" id="UP000617555"/>
    </source>
</evidence>
<organism evidence="1 2">
    <name type="scientific">Shewanella inventionis</name>
    <dbReference type="NCBI Taxonomy" id="1738770"/>
    <lineage>
        <taxon>Bacteria</taxon>
        <taxon>Pseudomonadati</taxon>
        <taxon>Pseudomonadota</taxon>
        <taxon>Gammaproteobacteria</taxon>
        <taxon>Alteromonadales</taxon>
        <taxon>Shewanellaceae</taxon>
        <taxon>Shewanella</taxon>
    </lineage>
</organism>
<gene>
    <name evidence="1" type="ORF">GCM10011607_38040</name>
</gene>
<name>A0ABQ1JQ49_9GAMM</name>
<comment type="caution">
    <text evidence="1">The sequence shown here is derived from an EMBL/GenBank/DDBJ whole genome shotgun (WGS) entry which is preliminary data.</text>
</comment>
<protein>
    <submittedName>
        <fullName evidence="1">Uncharacterized protein</fullName>
    </submittedName>
</protein>
<sequence>MTGIESILLGFFQGDNKITPESKYKNKVDLAKSVLLKPGKIKYLVGYPQSSDPTFYVLCETETLMEHTKDWLNCALPRFCCKYARPCKEAEYPFESVLLEQWPHGFLKVAVWSQQHTQFDKDKYREFIPYAFEQMQSALEEMISRFESSPVIKQDSDKSIGMLIKGFIQAYKDNDLALMELHYREIISRDDLERRNKDTLKFMFLEKERKWSTIVCFAHERNVMSQVISSGVVTAIMHALVYQSCEDKEALKSFEIDWPSLYVSAQEFCPLLTITPSFEAESDWYLWAILAYTLNIEGFAEKVGSYVDKAWLNSLLERDTSINAQKVMLVEVLDTSNLKHQEQTVSEVLNYAQTCHESELMSLYEWLEASPVSIKLSIKAKVPLRRLWQQVELNVASFLVVGTV</sequence>
<dbReference type="Proteomes" id="UP000617555">
    <property type="component" value="Unassembled WGS sequence"/>
</dbReference>
<dbReference type="EMBL" id="BMII01000043">
    <property type="protein sequence ID" value="GGB74009.1"/>
    <property type="molecule type" value="Genomic_DNA"/>
</dbReference>
<accession>A0ABQ1JQ49</accession>